<keyword evidence="2" id="KW-0812">Transmembrane</keyword>
<dbReference type="Pfam" id="PF07859">
    <property type="entry name" value="Abhydrolase_3"/>
    <property type="match status" value="1"/>
</dbReference>
<keyword evidence="1 4" id="KW-0378">Hydrolase</keyword>
<keyword evidence="5" id="KW-1185">Reference proteome</keyword>
<keyword evidence="2" id="KW-1133">Transmembrane helix</keyword>
<evidence type="ECO:0000313" key="5">
    <source>
        <dbReference type="Proteomes" id="UP000250043"/>
    </source>
</evidence>
<proteinExistence type="predicted"/>
<dbReference type="InterPro" id="IPR013094">
    <property type="entry name" value="AB_hydrolase_3"/>
</dbReference>
<feature type="domain" description="Alpha/beta hydrolase fold-3" evidence="3">
    <location>
        <begin position="139"/>
        <end position="370"/>
    </location>
</feature>
<dbReference type="Gene3D" id="3.40.50.1820">
    <property type="entry name" value="alpha/beta hydrolase"/>
    <property type="match status" value="1"/>
</dbReference>
<gene>
    <name evidence="4" type="ORF">OBBRIDRAFT_734455</name>
</gene>
<feature type="transmembrane region" description="Helical" evidence="2">
    <location>
        <begin position="12"/>
        <end position="38"/>
    </location>
</feature>
<reference evidence="4 5" key="1">
    <citation type="submission" date="2016-07" db="EMBL/GenBank/DDBJ databases">
        <title>Draft genome of the white-rot fungus Obba rivulosa 3A-2.</title>
        <authorList>
            <consortium name="DOE Joint Genome Institute"/>
            <person name="Miettinen O."/>
            <person name="Riley R."/>
            <person name="Acob R."/>
            <person name="Barry K."/>
            <person name="Cullen D."/>
            <person name="De Vries R."/>
            <person name="Hainaut M."/>
            <person name="Hatakka A."/>
            <person name="Henrissat B."/>
            <person name="Hilden K."/>
            <person name="Kuo R."/>
            <person name="Labutti K."/>
            <person name="Lipzen A."/>
            <person name="Makela M.R."/>
            <person name="Sandor L."/>
            <person name="Spatafora J.W."/>
            <person name="Grigoriev I.V."/>
            <person name="Hibbett D.S."/>
        </authorList>
    </citation>
    <scope>NUCLEOTIDE SEQUENCE [LARGE SCALE GENOMIC DNA]</scope>
    <source>
        <strain evidence="4 5">3A-2</strain>
    </source>
</reference>
<evidence type="ECO:0000256" key="1">
    <source>
        <dbReference type="ARBA" id="ARBA00022801"/>
    </source>
</evidence>
<evidence type="ECO:0000259" key="3">
    <source>
        <dbReference type="Pfam" id="PF07859"/>
    </source>
</evidence>
<dbReference type="PANTHER" id="PTHR48081:SF26">
    <property type="entry name" value="ALPHA_BETA HYDROLASE FOLD-3 DOMAIN-CONTAINING PROTEIN"/>
    <property type="match status" value="1"/>
</dbReference>
<keyword evidence="2" id="KW-0472">Membrane</keyword>
<name>A0A8E2APU7_9APHY</name>
<dbReference type="SUPFAM" id="SSF53474">
    <property type="entry name" value="alpha/beta-Hydrolases"/>
    <property type="match status" value="1"/>
</dbReference>
<dbReference type="OrthoDB" id="2152029at2759"/>
<dbReference type="InterPro" id="IPR029058">
    <property type="entry name" value="AB_hydrolase_fold"/>
</dbReference>
<organism evidence="4 5">
    <name type="scientific">Obba rivulosa</name>
    <dbReference type="NCBI Taxonomy" id="1052685"/>
    <lineage>
        <taxon>Eukaryota</taxon>
        <taxon>Fungi</taxon>
        <taxon>Dikarya</taxon>
        <taxon>Basidiomycota</taxon>
        <taxon>Agaricomycotina</taxon>
        <taxon>Agaricomycetes</taxon>
        <taxon>Polyporales</taxon>
        <taxon>Gelatoporiaceae</taxon>
        <taxon>Obba</taxon>
    </lineage>
</organism>
<dbReference type="InterPro" id="IPR050300">
    <property type="entry name" value="GDXG_lipolytic_enzyme"/>
</dbReference>
<dbReference type="GO" id="GO:0016787">
    <property type="term" value="F:hydrolase activity"/>
    <property type="evidence" value="ECO:0007669"/>
    <property type="project" value="UniProtKB-KW"/>
</dbReference>
<evidence type="ECO:0000256" key="2">
    <source>
        <dbReference type="SAM" id="Phobius"/>
    </source>
</evidence>
<evidence type="ECO:0000313" key="4">
    <source>
        <dbReference type="EMBL" id="OCH88431.1"/>
    </source>
</evidence>
<sequence length="401" mass="43957">MPFAFRHQPIKTIYTVGTLLYLLCCLPVWTVVGLVPAFRPRRSWTLKRTLIVKSYRVLLRMMFNTAIIVPGPPDKYASTARESGFVWVDATPDLVNGEIRDMAQINEVKAEKTCGFWYGPRGSDGEPGQRASEGEKVVYHMHGGGYIMGTAHPSNKSVVTCFNGFLEHFGPNVRIFAIEYRKSSASPFAPANPFPAALLDVIAGYRYLVEDVGFAPKNIIVGGDSAGGGLAFDLALYLAANSFPSLASPAGLLLLSPSLDWAVTQRGRDSAMVRNDASDFVQGFFDSGYTRRALLGALPEETAATSVWLGPGSLRAQKPPGAWAQLPPACIVAGGAEISIDPMRTLRDRMQEDVGKEHVEYIELEDAAHDPFTLEWLEPERTEGLRQVGAWVQKIWAEHTP</sequence>
<accession>A0A8E2APU7</accession>
<dbReference type="PANTHER" id="PTHR48081">
    <property type="entry name" value="AB HYDROLASE SUPERFAMILY PROTEIN C4A8.06C"/>
    <property type="match status" value="1"/>
</dbReference>
<dbReference type="AlphaFoldDB" id="A0A8E2APU7"/>
<protein>
    <submittedName>
        <fullName evidence="4">Alpha/beta-hydrolase</fullName>
    </submittedName>
</protein>
<dbReference type="Proteomes" id="UP000250043">
    <property type="component" value="Unassembled WGS sequence"/>
</dbReference>
<dbReference type="EMBL" id="KV722453">
    <property type="protein sequence ID" value="OCH88431.1"/>
    <property type="molecule type" value="Genomic_DNA"/>
</dbReference>